<organism evidence="2 3">
    <name type="scientific">Paractinoplanes bogorensis</name>
    <dbReference type="NCBI Taxonomy" id="1610840"/>
    <lineage>
        <taxon>Bacteria</taxon>
        <taxon>Bacillati</taxon>
        <taxon>Actinomycetota</taxon>
        <taxon>Actinomycetes</taxon>
        <taxon>Micromonosporales</taxon>
        <taxon>Micromonosporaceae</taxon>
        <taxon>Paractinoplanes</taxon>
    </lineage>
</organism>
<protein>
    <submittedName>
        <fullName evidence="2">CHAT domain-containing protein</fullName>
    </submittedName>
</protein>
<sequence>MRRLRAALRLVPADDEPARARVLVTLAWAEAERGRVDLGLRLLDEAEPLTPPGGRPLVHAQRAALFSRNGRADRATGEFDRAVAGLTDPLDLAKVLNNRSMLHLEAGRAGPARDDMTRALRLCRRHEFALGSALLEVNLACLDVVRGDLPAALGAFTTSRTTYASVVPGRLPTLAVEQARALVAAGLFQAADRELAFAVDRAREQGQDNTVAEALHVRAEAALLSGRLEAAAGWADEARAAFLRRRNPRRAALAALLSLRAAPLSATVAARARRSAAELRRLGLHEDSAVAALTAARAMIVGGSPGAPAGAPVAGRDAERLLLRYGGGGRHERLDTRLLRWLTRAEIARAAGRAAEAERHLVAGMNALHRHRARFGCLDLQTGASAHGHDLAAAGLAAALESGSPAAVHRWSERARAQALLLPPVRPPDDPAVAADLEDLRQTRFALREAEVAGRPPIALRGRAEALERRIRENAWSVRGAGRLAAHETAAAAVCGERGPRAGEAAVNRGAAGRGGSAIASLGAVRAGLGGAALVAYVRNRSWLEALVITGKRSAVVRLGEWAVVEEAVLRLRADLDTAAGRALPKRLEIAIAEATRTDAEALQRAVLDPIAALIGDRDLVVVPTGLLMTAPWALLPCCAGRPVTVAPSATAWLSRSRSLDRGRSVAPLTSAADGRVVLVAGPGNQRGAEEITGIAALHPGATVLTGERAAPAETLAALDGAGIAHVAAHGRHVAENALFSELELAGGSVLGYDLQRLARPPRLVVLSSCELGLSEVRPGDETFGMASALLASGTATVVASVARVADEAAQETMVRFHRALASGHNPASALAGAAAGTGFVCLGGSGP</sequence>
<gene>
    <name evidence="2" type="ORF">KOI35_37185</name>
</gene>
<accession>A0ABS5Z0E6</accession>
<proteinExistence type="predicted"/>
<evidence type="ECO:0000313" key="3">
    <source>
        <dbReference type="Proteomes" id="UP001519654"/>
    </source>
</evidence>
<keyword evidence="3" id="KW-1185">Reference proteome</keyword>
<dbReference type="SUPFAM" id="SSF48452">
    <property type="entry name" value="TPR-like"/>
    <property type="match status" value="1"/>
</dbReference>
<feature type="domain" description="CHAT" evidence="1">
    <location>
        <begin position="599"/>
        <end position="834"/>
    </location>
</feature>
<reference evidence="2 3" key="1">
    <citation type="submission" date="2021-06" db="EMBL/GenBank/DDBJ databases">
        <title>Actinoplanes lichenicola sp. nov., and Actinoplanes ovalisporus sp. nov., isolated from lichen in Thailand.</title>
        <authorList>
            <person name="Saeng-In P."/>
            <person name="Kanchanasin P."/>
            <person name="Yuki M."/>
            <person name="Kudo T."/>
            <person name="Ohkuma M."/>
            <person name="Phongsopitanun W."/>
            <person name="Tanasupawat S."/>
        </authorList>
    </citation>
    <scope>NUCLEOTIDE SEQUENCE [LARGE SCALE GENOMIC DNA]</scope>
    <source>
        <strain evidence="2 3">NBRC 110975</strain>
    </source>
</reference>
<dbReference type="InterPro" id="IPR024983">
    <property type="entry name" value="CHAT_dom"/>
</dbReference>
<evidence type="ECO:0000259" key="1">
    <source>
        <dbReference type="Pfam" id="PF12770"/>
    </source>
</evidence>
<dbReference type="EMBL" id="JAHKKG010000013">
    <property type="protein sequence ID" value="MBU2669163.1"/>
    <property type="molecule type" value="Genomic_DNA"/>
</dbReference>
<name>A0ABS5Z0E6_9ACTN</name>
<evidence type="ECO:0000313" key="2">
    <source>
        <dbReference type="EMBL" id="MBU2669163.1"/>
    </source>
</evidence>
<dbReference type="Gene3D" id="1.25.40.10">
    <property type="entry name" value="Tetratricopeptide repeat domain"/>
    <property type="match status" value="1"/>
</dbReference>
<dbReference type="Proteomes" id="UP001519654">
    <property type="component" value="Unassembled WGS sequence"/>
</dbReference>
<comment type="caution">
    <text evidence="2">The sequence shown here is derived from an EMBL/GenBank/DDBJ whole genome shotgun (WGS) entry which is preliminary data.</text>
</comment>
<dbReference type="InterPro" id="IPR011990">
    <property type="entry name" value="TPR-like_helical_dom_sf"/>
</dbReference>
<dbReference type="Pfam" id="PF12770">
    <property type="entry name" value="CHAT"/>
    <property type="match status" value="1"/>
</dbReference>
<dbReference type="RefSeq" id="WP_215793393.1">
    <property type="nucleotide sequence ID" value="NZ_JAHKKG010000013.1"/>
</dbReference>